<evidence type="ECO:0000313" key="3">
    <source>
        <dbReference type="Proteomes" id="UP000004956"/>
    </source>
</evidence>
<feature type="non-terminal residue" evidence="2">
    <location>
        <position position="100"/>
    </location>
</feature>
<proteinExistence type="predicted"/>
<dbReference type="EMBL" id="AFBQ01000091">
    <property type="protein sequence ID" value="EHY31932.1"/>
    <property type="molecule type" value="Genomic_DNA"/>
</dbReference>
<gene>
    <name evidence="2" type="ORF">HMPREF9440_00687</name>
</gene>
<sequence>MFLQDRSGFVKSLIFLCFWSTGRVDIVDRCRPRAGEWSWPVEPLGTGVTGAVRCGGACDRAAQTRALPGPETSKPRPHRSRSGFRNGEPADVLLSLEIQP</sequence>
<comment type="caution">
    <text evidence="2">The sequence shown here is derived from an EMBL/GenBank/DDBJ whole genome shotgun (WGS) entry which is preliminary data.</text>
</comment>
<evidence type="ECO:0000313" key="2">
    <source>
        <dbReference type="EMBL" id="EHY31932.1"/>
    </source>
</evidence>
<name>H3KD81_9BURK</name>
<reference evidence="2 3" key="1">
    <citation type="submission" date="2011-11" db="EMBL/GenBank/DDBJ databases">
        <authorList>
            <person name="Weinstock G."/>
            <person name="Sodergren E."/>
            <person name="Clifton S."/>
            <person name="Fulton L."/>
            <person name="Fulton B."/>
            <person name="Courtney L."/>
            <person name="Fronick C."/>
            <person name="Harrison M."/>
            <person name="Strong C."/>
            <person name="Farmer C."/>
            <person name="Delahaunty K."/>
            <person name="Markovic C."/>
            <person name="Hall O."/>
            <person name="Minx P."/>
            <person name="Tomlinson C."/>
            <person name="Mitreva M."/>
            <person name="Hou S."/>
            <person name="Chen J."/>
            <person name="Wollam A."/>
            <person name="Pepin K.H."/>
            <person name="Johnson M."/>
            <person name="Bhonagiri V."/>
            <person name="Zhang X."/>
            <person name="Suruliraj S."/>
            <person name="Warren W."/>
            <person name="Chinwalla A."/>
            <person name="Mardis E.R."/>
            <person name="Wilson R.K."/>
        </authorList>
    </citation>
    <scope>NUCLEOTIDE SEQUENCE [LARGE SCALE GENOMIC DNA]</scope>
    <source>
        <strain evidence="2 3">YIT 11816</strain>
    </source>
</reference>
<feature type="region of interest" description="Disordered" evidence="1">
    <location>
        <begin position="63"/>
        <end position="100"/>
    </location>
</feature>
<organism evidence="2 3">
    <name type="scientific">Sutterella parvirubra YIT 11816</name>
    <dbReference type="NCBI Taxonomy" id="762967"/>
    <lineage>
        <taxon>Bacteria</taxon>
        <taxon>Pseudomonadati</taxon>
        <taxon>Pseudomonadota</taxon>
        <taxon>Betaproteobacteria</taxon>
        <taxon>Burkholderiales</taxon>
        <taxon>Sutterellaceae</taxon>
        <taxon>Sutterella</taxon>
    </lineage>
</organism>
<evidence type="ECO:0000256" key="1">
    <source>
        <dbReference type="SAM" id="MobiDB-lite"/>
    </source>
</evidence>
<protein>
    <submittedName>
        <fullName evidence="2">Uncharacterized protein</fullName>
    </submittedName>
</protein>
<dbReference type="HOGENOM" id="CLU_2325896_0_0_4"/>
<dbReference type="Proteomes" id="UP000004956">
    <property type="component" value="Unassembled WGS sequence"/>
</dbReference>
<accession>H3KD81</accession>
<keyword evidence="3" id="KW-1185">Reference proteome</keyword>
<dbReference type="AlphaFoldDB" id="H3KD81"/>